<dbReference type="InterPro" id="IPR007627">
    <property type="entry name" value="RNA_pol_sigma70_r2"/>
</dbReference>
<dbReference type="Gene3D" id="1.10.10.10">
    <property type="entry name" value="Winged helix-like DNA-binding domain superfamily/Winged helix DNA-binding domain"/>
    <property type="match status" value="1"/>
</dbReference>
<dbReference type="Gene3D" id="1.10.1740.10">
    <property type="match status" value="1"/>
</dbReference>
<evidence type="ECO:0000256" key="4">
    <source>
        <dbReference type="ARBA" id="ARBA00023163"/>
    </source>
</evidence>
<dbReference type="InterPro" id="IPR013249">
    <property type="entry name" value="RNA_pol_sigma70_r4_t2"/>
</dbReference>
<dbReference type="AlphaFoldDB" id="A0A5Q0QGR1"/>
<keyword evidence="2" id="KW-0805">Transcription regulation</keyword>
<dbReference type="InterPro" id="IPR014327">
    <property type="entry name" value="RNA_pol_sigma70_bacteroid"/>
</dbReference>
<evidence type="ECO:0000259" key="5">
    <source>
        <dbReference type="Pfam" id="PF04542"/>
    </source>
</evidence>
<dbReference type="CDD" id="cd06171">
    <property type="entry name" value="Sigma70_r4"/>
    <property type="match status" value="1"/>
</dbReference>
<organism evidence="7 8">
    <name type="scientific">Sphingobacterium zhuxiongii</name>
    <dbReference type="NCBI Taxonomy" id="2662364"/>
    <lineage>
        <taxon>Bacteria</taxon>
        <taxon>Pseudomonadati</taxon>
        <taxon>Bacteroidota</taxon>
        <taxon>Sphingobacteriia</taxon>
        <taxon>Sphingobacteriales</taxon>
        <taxon>Sphingobacteriaceae</taxon>
        <taxon>Sphingobacterium</taxon>
    </lineage>
</organism>
<dbReference type="SUPFAM" id="SSF88946">
    <property type="entry name" value="Sigma2 domain of RNA polymerase sigma factors"/>
    <property type="match status" value="1"/>
</dbReference>
<evidence type="ECO:0000313" key="7">
    <source>
        <dbReference type="EMBL" id="QGA27148.1"/>
    </source>
</evidence>
<dbReference type="PANTHER" id="PTHR43133">
    <property type="entry name" value="RNA POLYMERASE ECF-TYPE SIGMA FACTO"/>
    <property type="match status" value="1"/>
</dbReference>
<evidence type="ECO:0000313" key="8">
    <source>
        <dbReference type="Proteomes" id="UP000326921"/>
    </source>
</evidence>
<keyword evidence="3" id="KW-0731">Sigma factor</keyword>
<dbReference type="Proteomes" id="UP000326921">
    <property type="component" value="Chromosome"/>
</dbReference>
<name>A0A5Q0QGR1_9SPHI</name>
<proteinExistence type="inferred from homology"/>
<dbReference type="RefSeq" id="WP_153511989.1">
    <property type="nucleotide sequence ID" value="NZ_CP045652.1"/>
</dbReference>
<dbReference type="InterPro" id="IPR036388">
    <property type="entry name" value="WH-like_DNA-bd_sf"/>
</dbReference>
<evidence type="ECO:0000259" key="6">
    <source>
        <dbReference type="Pfam" id="PF08281"/>
    </source>
</evidence>
<keyword evidence="4" id="KW-0804">Transcription</keyword>
<gene>
    <name evidence="7" type="ORF">GFH32_12835</name>
</gene>
<dbReference type="InterPro" id="IPR039425">
    <property type="entry name" value="RNA_pol_sigma-70-like"/>
</dbReference>
<sequence length="204" mass="23994">MPHCSNDDLNSNEQRLLTALKNGEEWAFSAIYEQYWRKLLGISYRLVRDKDLATSIVQDLFIYLWQKREILQIDSLESYLSTAIRFSTYKVLHQNKRRTAVHAELANEISSDIDEQQIDALFLKEYLQTGISKLPTKCQLVFKLSRENYQSYKEIAEQLNISEKSVEAHISRALRFLRHMRTGYSPSVGIAWRLKEENFLKNIN</sequence>
<protein>
    <submittedName>
        <fullName evidence="7">RNA polymerase sigma-70 factor</fullName>
    </submittedName>
</protein>
<dbReference type="NCBIfam" id="TIGR02985">
    <property type="entry name" value="Sig70_bacteroi1"/>
    <property type="match status" value="1"/>
</dbReference>
<evidence type="ECO:0000256" key="3">
    <source>
        <dbReference type="ARBA" id="ARBA00023082"/>
    </source>
</evidence>
<dbReference type="NCBIfam" id="TIGR02937">
    <property type="entry name" value="sigma70-ECF"/>
    <property type="match status" value="1"/>
</dbReference>
<dbReference type="SUPFAM" id="SSF88659">
    <property type="entry name" value="Sigma3 and sigma4 domains of RNA polymerase sigma factors"/>
    <property type="match status" value="1"/>
</dbReference>
<dbReference type="Pfam" id="PF04542">
    <property type="entry name" value="Sigma70_r2"/>
    <property type="match status" value="1"/>
</dbReference>
<dbReference type="InterPro" id="IPR013325">
    <property type="entry name" value="RNA_pol_sigma_r2"/>
</dbReference>
<dbReference type="EMBL" id="CP045652">
    <property type="protein sequence ID" value="QGA27148.1"/>
    <property type="molecule type" value="Genomic_DNA"/>
</dbReference>
<dbReference type="InterPro" id="IPR014284">
    <property type="entry name" value="RNA_pol_sigma-70_dom"/>
</dbReference>
<keyword evidence="8" id="KW-1185">Reference proteome</keyword>
<reference evidence="7 8" key="1">
    <citation type="submission" date="2019-10" db="EMBL/GenBank/DDBJ databases">
        <authorList>
            <person name="Dong K."/>
        </authorList>
    </citation>
    <scope>NUCLEOTIDE SEQUENCE [LARGE SCALE GENOMIC DNA]</scope>
    <source>
        <strain evidence="8">dk4302</strain>
    </source>
</reference>
<accession>A0A5Q0QGR1</accession>
<comment type="similarity">
    <text evidence="1">Belongs to the sigma-70 factor family. ECF subfamily.</text>
</comment>
<dbReference type="GO" id="GO:0016987">
    <property type="term" value="F:sigma factor activity"/>
    <property type="evidence" value="ECO:0007669"/>
    <property type="project" value="UniProtKB-KW"/>
</dbReference>
<evidence type="ECO:0000256" key="2">
    <source>
        <dbReference type="ARBA" id="ARBA00023015"/>
    </source>
</evidence>
<feature type="domain" description="RNA polymerase sigma factor 70 region 4 type 2" evidence="6">
    <location>
        <begin position="125"/>
        <end position="177"/>
    </location>
</feature>
<dbReference type="GO" id="GO:0003677">
    <property type="term" value="F:DNA binding"/>
    <property type="evidence" value="ECO:0007669"/>
    <property type="project" value="InterPro"/>
</dbReference>
<dbReference type="Pfam" id="PF08281">
    <property type="entry name" value="Sigma70_r4_2"/>
    <property type="match status" value="1"/>
</dbReference>
<dbReference type="GO" id="GO:0006352">
    <property type="term" value="P:DNA-templated transcription initiation"/>
    <property type="evidence" value="ECO:0007669"/>
    <property type="project" value="InterPro"/>
</dbReference>
<dbReference type="KEGG" id="sphe:GFH32_12835"/>
<dbReference type="InterPro" id="IPR013324">
    <property type="entry name" value="RNA_pol_sigma_r3/r4-like"/>
</dbReference>
<dbReference type="PANTHER" id="PTHR43133:SF46">
    <property type="entry name" value="RNA POLYMERASE SIGMA-70 FACTOR ECF SUBFAMILY"/>
    <property type="match status" value="1"/>
</dbReference>
<evidence type="ECO:0000256" key="1">
    <source>
        <dbReference type="ARBA" id="ARBA00010641"/>
    </source>
</evidence>
<feature type="domain" description="RNA polymerase sigma-70 region 2" evidence="5">
    <location>
        <begin position="31"/>
        <end position="97"/>
    </location>
</feature>